<protein>
    <submittedName>
        <fullName evidence="1">Uncharacterized protein</fullName>
    </submittedName>
</protein>
<keyword evidence="2" id="KW-1185">Reference proteome</keyword>
<dbReference type="EMBL" id="JANRMS010001102">
    <property type="protein sequence ID" value="KAJ3531042.1"/>
    <property type="molecule type" value="Genomic_DNA"/>
</dbReference>
<organism evidence="1 2">
    <name type="scientific">Fusarium decemcellulare</name>
    <dbReference type="NCBI Taxonomy" id="57161"/>
    <lineage>
        <taxon>Eukaryota</taxon>
        <taxon>Fungi</taxon>
        <taxon>Dikarya</taxon>
        <taxon>Ascomycota</taxon>
        <taxon>Pezizomycotina</taxon>
        <taxon>Sordariomycetes</taxon>
        <taxon>Hypocreomycetidae</taxon>
        <taxon>Hypocreales</taxon>
        <taxon>Nectriaceae</taxon>
        <taxon>Fusarium</taxon>
        <taxon>Fusarium decemcellulare species complex</taxon>
    </lineage>
</organism>
<comment type="caution">
    <text evidence="1">The sequence shown here is derived from an EMBL/GenBank/DDBJ whole genome shotgun (WGS) entry which is preliminary data.</text>
</comment>
<reference evidence="1" key="1">
    <citation type="submission" date="2022-08" db="EMBL/GenBank/DDBJ databases">
        <title>Genome Sequence of Fusarium decemcellulare.</title>
        <authorList>
            <person name="Buettner E."/>
        </authorList>
    </citation>
    <scope>NUCLEOTIDE SEQUENCE</scope>
    <source>
        <strain evidence="1">Babe19</strain>
    </source>
</reference>
<proteinExistence type="predicted"/>
<evidence type="ECO:0000313" key="1">
    <source>
        <dbReference type="EMBL" id="KAJ3531042.1"/>
    </source>
</evidence>
<evidence type="ECO:0000313" key="2">
    <source>
        <dbReference type="Proteomes" id="UP001148629"/>
    </source>
</evidence>
<sequence length="248" mass="27244">MTYNVEGVVTRVFITPCGSNGRPDALRIGSSSTYCGVKSHAWDQRTDPKQLKKQLVHNPGCVFDLSDDLNEAKRLLGNPVMSPDLSEEEKDDIRRQFDGFHNDLIRGIPTSSRSSLCSTDSSSGHGFASRSSSSMTPLPNPTLPQLSPLVLISNFQVRVKEQLHNHFAVPESRFGTVLHGHYPKTKKRASGFLESKPWWNDPLRLAESAALLRESEGFALCPQNNPRAEGVPTHASLSGSLRVLTPGI</sequence>
<gene>
    <name evidence="1" type="ORF">NM208_g9056</name>
</gene>
<name>A0ACC1S312_9HYPO</name>
<accession>A0ACC1S312</accession>
<dbReference type="Proteomes" id="UP001148629">
    <property type="component" value="Unassembled WGS sequence"/>
</dbReference>